<feature type="signal peptide" evidence="2">
    <location>
        <begin position="1"/>
        <end position="23"/>
    </location>
</feature>
<evidence type="ECO:0000313" key="3">
    <source>
        <dbReference type="EMBL" id="MBW8638460.1"/>
    </source>
</evidence>
<dbReference type="Proteomes" id="UP001196509">
    <property type="component" value="Unassembled WGS sequence"/>
</dbReference>
<organism evidence="3 4">
    <name type="scientific">Flavimaribacter sediminis</name>
    <dbReference type="NCBI Taxonomy" id="2865987"/>
    <lineage>
        <taxon>Bacteria</taxon>
        <taxon>Pseudomonadati</taxon>
        <taxon>Pseudomonadota</taxon>
        <taxon>Alphaproteobacteria</taxon>
        <taxon>Hyphomicrobiales</taxon>
        <taxon>Rhizobiaceae</taxon>
        <taxon>Flavimaribacter</taxon>
    </lineage>
</organism>
<feature type="chain" id="PRO_5042156973" evidence="2">
    <location>
        <begin position="24"/>
        <end position="337"/>
    </location>
</feature>
<gene>
    <name evidence="3" type="ORF">K1W69_14785</name>
</gene>
<dbReference type="Pfam" id="PF13343">
    <property type="entry name" value="SBP_bac_6"/>
    <property type="match status" value="1"/>
</dbReference>
<proteinExistence type="predicted"/>
<comment type="caution">
    <text evidence="3">The sequence shown here is derived from an EMBL/GenBank/DDBJ whole genome shotgun (WGS) entry which is preliminary data.</text>
</comment>
<dbReference type="EMBL" id="JAICBX010000002">
    <property type="protein sequence ID" value="MBW8638460.1"/>
    <property type="molecule type" value="Genomic_DNA"/>
</dbReference>
<keyword evidence="1 2" id="KW-0732">Signal</keyword>
<protein>
    <submittedName>
        <fullName evidence="3">Extracellular solute-binding protein</fullName>
    </submittedName>
</protein>
<accession>A0AAE2ZPC0</accession>
<dbReference type="SUPFAM" id="SSF53850">
    <property type="entry name" value="Periplasmic binding protein-like II"/>
    <property type="match status" value="1"/>
</dbReference>
<reference evidence="3" key="1">
    <citation type="submission" date="2021-08" db="EMBL/GenBank/DDBJ databases">
        <title>Hoeflea bacterium WL0058 sp. nov., isolated from the sediment.</title>
        <authorList>
            <person name="Wang L."/>
            <person name="Zhang D."/>
        </authorList>
    </citation>
    <scope>NUCLEOTIDE SEQUENCE</scope>
    <source>
        <strain evidence="3">WL0058</strain>
    </source>
</reference>
<evidence type="ECO:0000256" key="2">
    <source>
        <dbReference type="SAM" id="SignalP"/>
    </source>
</evidence>
<keyword evidence="4" id="KW-1185">Reference proteome</keyword>
<dbReference type="Gene3D" id="3.40.190.10">
    <property type="entry name" value="Periplasmic binding protein-like II"/>
    <property type="match status" value="2"/>
</dbReference>
<dbReference type="PANTHER" id="PTHR30006">
    <property type="entry name" value="THIAMINE-BINDING PERIPLASMIC PROTEIN-RELATED"/>
    <property type="match status" value="1"/>
</dbReference>
<evidence type="ECO:0000313" key="4">
    <source>
        <dbReference type="Proteomes" id="UP001196509"/>
    </source>
</evidence>
<dbReference type="AlphaFoldDB" id="A0AAE2ZPC0"/>
<evidence type="ECO:0000256" key="1">
    <source>
        <dbReference type="ARBA" id="ARBA00022729"/>
    </source>
</evidence>
<name>A0AAE2ZPC0_9HYPH</name>
<dbReference type="RefSeq" id="WP_220229079.1">
    <property type="nucleotide sequence ID" value="NZ_JAICBX010000002.1"/>
</dbReference>
<sequence>MNFLSKITLTFAVALVPLATAHAQDSLESLHQQAVDAGQTEINVYLPAVRAFQPLIDKFTEAYPDITVTTTELSGPALFARLEAEKATGAMNADFIISGDLDFPVLAEDGWLQAFEPLGVESLGEAYVGADNGWIVWALGPVGVVVNTTVVDKDGPHSWSDLNSPEFAGKMVINNPATPSTSTVSMATLFAEGRIDDAWVDGFAAQNPSTAASTSAMMQSMATGQYPVAPFLPYALYRVLAAQGAPVDFWFMEDGNPAMPLSAGIVAGAPHADAGRLFSSWLISDQGVALQNSLGQISTVDGAPKQEGLTEVLAVTGQDLSDALSDWKSRAARLGAN</sequence>